<keyword evidence="2" id="KW-0732">Signal</keyword>
<feature type="region of interest" description="Disordered" evidence="1">
    <location>
        <begin position="207"/>
        <end position="250"/>
    </location>
</feature>
<dbReference type="EMBL" id="OB660946">
    <property type="protein sequence ID" value="CAD7226829.1"/>
    <property type="molecule type" value="Genomic_DNA"/>
</dbReference>
<evidence type="ECO:0000256" key="2">
    <source>
        <dbReference type="SAM" id="SignalP"/>
    </source>
</evidence>
<dbReference type="AlphaFoldDB" id="A0A7R8W8D7"/>
<feature type="chain" id="PRO_5043635765" evidence="2">
    <location>
        <begin position="35"/>
        <end position="395"/>
    </location>
</feature>
<protein>
    <submittedName>
        <fullName evidence="3">Uncharacterized protein</fullName>
    </submittedName>
</protein>
<sequence>MSQIRTSQQLPSKCPNFNFALLLLLLFLPHFWKSEVLALLEVPIQKFSWWPPREWLKSSALSLTEICNDCGDNATVQPDAMMNATTLDTDRTNLVLESSSLQETFVQNSTTTQSTSSSVSSTTSLVSTTTVTTSTSSNESGNQTNACGSCRVQQNRHPRLLAENARKCKKRVPRWQHSKMAADDRGNFLAKIIKRHPLLFQFLSNISNTKPHEIPPPVSTTTSTTTTSSKTSGTSATSTTTPQTTTSAKRSSNNILFGDIQIPRSPSTVILLYDNTLLNKDIQRLPLHQIADPKDPRMTKGYNGFADTVYDLPQLPPPFPKANFPTSRHHMGFMPYPSPSLLELQAKSSRFEDPSWKTPRRETPLALDSKEILREILRDYSPLCCECIFKCNRVS</sequence>
<feature type="compositionally biased region" description="Low complexity" evidence="1">
    <location>
        <begin position="219"/>
        <end position="247"/>
    </location>
</feature>
<reference evidence="3" key="1">
    <citation type="submission" date="2020-11" db="EMBL/GenBank/DDBJ databases">
        <authorList>
            <person name="Tran Van P."/>
        </authorList>
    </citation>
    <scope>NUCLEOTIDE SEQUENCE</scope>
</reference>
<evidence type="ECO:0000313" key="3">
    <source>
        <dbReference type="EMBL" id="CAD7226829.1"/>
    </source>
</evidence>
<gene>
    <name evidence="3" type="ORF">CTOB1V02_LOCUS4743</name>
</gene>
<organism evidence="3">
    <name type="scientific">Cyprideis torosa</name>
    <dbReference type="NCBI Taxonomy" id="163714"/>
    <lineage>
        <taxon>Eukaryota</taxon>
        <taxon>Metazoa</taxon>
        <taxon>Ecdysozoa</taxon>
        <taxon>Arthropoda</taxon>
        <taxon>Crustacea</taxon>
        <taxon>Oligostraca</taxon>
        <taxon>Ostracoda</taxon>
        <taxon>Podocopa</taxon>
        <taxon>Podocopida</taxon>
        <taxon>Cytherocopina</taxon>
        <taxon>Cytheroidea</taxon>
        <taxon>Cytherideidae</taxon>
        <taxon>Cyprideis</taxon>
    </lineage>
</organism>
<proteinExistence type="predicted"/>
<feature type="region of interest" description="Disordered" evidence="1">
    <location>
        <begin position="130"/>
        <end position="150"/>
    </location>
</feature>
<name>A0A7R8W8D7_9CRUS</name>
<accession>A0A7R8W8D7</accession>
<evidence type="ECO:0000256" key="1">
    <source>
        <dbReference type="SAM" id="MobiDB-lite"/>
    </source>
</evidence>
<feature type="compositionally biased region" description="Polar residues" evidence="1">
    <location>
        <begin position="138"/>
        <end position="150"/>
    </location>
</feature>
<feature type="signal peptide" evidence="2">
    <location>
        <begin position="1"/>
        <end position="34"/>
    </location>
</feature>